<dbReference type="RefSeq" id="WP_123755788.1">
    <property type="nucleotide sequence ID" value="NZ_JARXNK020000106.1"/>
</dbReference>
<evidence type="ECO:0000256" key="4">
    <source>
        <dbReference type="ARBA" id="ARBA00023315"/>
    </source>
</evidence>
<sequence>MADKHWAITERLHKTVKNPNIIIHGTHSYYSDFWDRGFERCVVRHLHDDSASEEWGPLGHVDKLIIGNFVCIAAEAVILMGGNSTHRLDWISFYPFTASVKEAYQPRGDTVLKDGCWIGMRAMIMPGITIGEGAVVAAGAVVTKDVPPYTVVGGNPACEIKRRFPEADIARLLKLRLYELPEETLLQLQPLLSSPDIGALERAVAQYR</sequence>
<evidence type="ECO:0000256" key="3">
    <source>
        <dbReference type="ARBA" id="ARBA00022737"/>
    </source>
</evidence>
<evidence type="ECO:0000256" key="1">
    <source>
        <dbReference type="ARBA" id="ARBA00007274"/>
    </source>
</evidence>
<dbReference type="PANTHER" id="PTHR43300">
    <property type="entry name" value="ACETYLTRANSFERASE"/>
    <property type="match status" value="1"/>
</dbReference>
<dbReference type="PROSITE" id="PS00101">
    <property type="entry name" value="HEXAPEP_TRANSFERASES"/>
    <property type="match status" value="1"/>
</dbReference>
<evidence type="ECO:0000313" key="6">
    <source>
        <dbReference type="Proteomes" id="UP001312893"/>
    </source>
</evidence>
<dbReference type="Pfam" id="PF00132">
    <property type="entry name" value="Hexapep"/>
    <property type="match status" value="1"/>
</dbReference>
<gene>
    <name evidence="5" type="ORF">QFI96_022535</name>
</gene>
<dbReference type="InterPro" id="IPR011004">
    <property type="entry name" value="Trimer_LpxA-like_sf"/>
</dbReference>
<organism evidence="5 6">
    <name type="scientific">Raoultella lignicola</name>
    <dbReference type="NCBI Taxonomy" id="3040939"/>
    <lineage>
        <taxon>Bacteria</taxon>
        <taxon>Pseudomonadati</taxon>
        <taxon>Pseudomonadota</taxon>
        <taxon>Gammaproteobacteria</taxon>
        <taxon>Enterobacterales</taxon>
        <taxon>Enterobacteriaceae</taxon>
        <taxon>Klebsiella/Raoultella group</taxon>
        <taxon>Raoultella</taxon>
    </lineage>
</organism>
<comment type="caution">
    <text evidence="5">The sequence shown here is derived from an EMBL/GenBank/DDBJ whole genome shotgun (WGS) entry which is preliminary data.</text>
</comment>
<dbReference type="PANTHER" id="PTHR43300:SF11">
    <property type="entry name" value="ACETYLTRANSFERASE RV3034C-RELATED"/>
    <property type="match status" value="1"/>
</dbReference>
<keyword evidence="2 5" id="KW-0808">Transferase</keyword>
<dbReference type="EMBL" id="JARXNK020000106">
    <property type="protein sequence ID" value="MEL0554467.1"/>
    <property type="molecule type" value="Genomic_DNA"/>
</dbReference>
<dbReference type="Gene3D" id="2.160.10.10">
    <property type="entry name" value="Hexapeptide repeat proteins"/>
    <property type="match status" value="1"/>
</dbReference>
<keyword evidence="4 5" id="KW-0012">Acyltransferase</keyword>
<reference evidence="5 6" key="1">
    <citation type="submission" date="2024-04" db="EMBL/GenBank/DDBJ databases">
        <title>Two novel Raoultella species associated with bleeding cankers of broadleaf hosts, Raoultella scottia sp. nov. and Raoultella lignicola sp. nov.</title>
        <authorList>
            <person name="Brady C.L."/>
        </authorList>
    </citation>
    <scope>NUCLEOTIDE SEQUENCE [LARGE SCALE GENOMIC DNA]</scope>
    <source>
        <strain evidence="5 6">TW_WC1a.1</strain>
    </source>
</reference>
<protein>
    <submittedName>
        <fullName evidence="5">CatB-related O-acetyltransferase</fullName>
        <ecNumber evidence="5">2.3.1.-</ecNumber>
    </submittedName>
</protein>
<dbReference type="Proteomes" id="UP001312893">
    <property type="component" value="Unassembled WGS sequence"/>
</dbReference>
<keyword evidence="6" id="KW-1185">Reference proteome</keyword>
<name>A0ABU9FDL7_9ENTR</name>
<keyword evidence="3" id="KW-0677">Repeat</keyword>
<dbReference type="EC" id="2.3.1.-" evidence="5"/>
<accession>A0ABU9FDL7</accession>
<dbReference type="InterPro" id="IPR050179">
    <property type="entry name" value="Trans_hexapeptide_repeat"/>
</dbReference>
<dbReference type="CDD" id="cd03349">
    <property type="entry name" value="LbH_XAT"/>
    <property type="match status" value="1"/>
</dbReference>
<evidence type="ECO:0000313" key="5">
    <source>
        <dbReference type="EMBL" id="MEL0554467.1"/>
    </source>
</evidence>
<comment type="similarity">
    <text evidence="1">Belongs to the transferase hexapeptide repeat family.</text>
</comment>
<dbReference type="SUPFAM" id="SSF51161">
    <property type="entry name" value="Trimeric LpxA-like enzymes"/>
    <property type="match status" value="1"/>
</dbReference>
<evidence type="ECO:0000256" key="2">
    <source>
        <dbReference type="ARBA" id="ARBA00022679"/>
    </source>
</evidence>
<dbReference type="InterPro" id="IPR018357">
    <property type="entry name" value="Hexapep_transf_CS"/>
</dbReference>
<dbReference type="InterPro" id="IPR001451">
    <property type="entry name" value="Hexapep"/>
</dbReference>
<proteinExistence type="inferred from homology"/>
<dbReference type="GO" id="GO:0016746">
    <property type="term" value="F:acyltransferase activity"/>
    <property type="evidence" value="ECO:0007669"/>
    <property type="project" value="UniProtKB-KW"/>
</dbReference>